<gene>
    <name evidence="6" type="ORF">ACFP85_06750</name>
</gene>
<dbReference type="PANTHER" id="PTHR43065">
    <property type="entry name" value="SENSOR HISTIDINE KINASE"/>
    <property type="match status" value="1"/>
</dbReference>
<dbReference type="SUPFAM" id="SSF47384">
    <property type="entry name" value="Homodimeric domain of signal transducing histidine kinase"/>
    <property type="match status" value="1"/>
</dbReference>
<dbReference type="SMART" id="SM00387">
    <property type="entry name" value="HATPase_c"/>
    <property type="match status" value="1"/>
</dbReference>
<name>A0ABW1XIQ0_9ALTE</name>
<dbReference type="Gene3D" id="3.30.565.10">
    <property type="entry name" value="Histidine kinase-like ATPase, C-terminal domain"/>
    <property type="match status" value="1"/>
</dbReference>
<dbReference type="GO" id="GO:0005524">
    <property type="term" value="F:ATP binding"/>
    <property type="evidence" value="ECO:0007669"/>
    <property type="project" value="UniProtKB-KW"/>
</dbReference>
<reference evidence="7" key="1">
    <citation type="journal article" date="2019" name="Int. J. Syst. Evol. Microbiol.">
        <title>The Global Catalogue of Microorganisms (GCM) 10K type strain sequencing project: providing services to taxonomists for standard genome sequencing and annotation.</title>
        <authorList>
            <consortium name="The Broad Institute Genomics Platform"/>
            <consortium name="The Broad Institute Genome Sequencing Center for Infectious Disease"/>
            <person name="Wu L."/>
            <person name="Ma J."/>
        </authorList>
    </citation>
    <scope>NUCLEOTIDE SEQUENCE [LARGE SCALE GENOMIC DNA]</scope>
    <source>
        <strain evidence="7">CGMCC 1.16031</strain>
    </source>
</reference>
<evidence type="ECO:0000256" key="1">
    <source>
        <dbReference type="ARBA" id="ARBA00000085"/>
    </source>
</evidence>
<evidence type="ECO:0000256" key="3">
    <source>
        <dbReference type="ARBA" id="ARBA00022553"/>
    </source>
</evidence>
<evidence type="ECO:0000256" key="4">
    <source>
        <dbReference type="SAM" id="Coils"/>
    </source>
</evidence>
<comment type="catalytic activity">
    <reaction evidence="1">
        <text>ATP + protein L-histidine = ADP + protein N-phospho-L-histidine.</text>
        <dbReference type="EC" id="2.7.13.3"/>
    </reaction>
</comment>
<dbReference type="RefSeq" id="WP_131256732.1">
    <property type="nucleotide sequence ID" value="NZ_JBHSUS010000001.1"/>
</dbReference>
<dbReference type="InterPro" id="IPR003594">
    <property type="entry name" value="HATPase_dom"/>
</dbReference>
<dbReference type="InterPro" id="IPR003661">
    <property type="entry name" value="HisK_dim/P_dom"/>
</dbReference>
<feature type="coiled-coil region" evidence="4">
    <location>
        <begin position="173"/>
        <end position="211"/>
    </location>
</feature>
<evidence type="ECO:0000256" key="2">
    <source>
        <dbReference type="ARBA" id="ARBA00012438"/>
    </source>
</evidence>
<dbReference type="InterPro" id="IPR029016">
    <property type="entry name" value="GAF-like_dom_sf"/>
</dbReference>
<dbReference type="SUPFAM" id="SSF55781">
    <property type="entry name" value="GAF domain-like"/>
    <property type="match status" value="1"/>
</dbReference>
<dbReference type="Pfam" id="PF01590">
    <property type="entry name" value="GAF"/>
    <property type="match status" value="1"/>
</dbReference>
<keyword evidence="4" id="KW-0175">Coiled coil</keyword>
<keyword evidence="6" id="KW-0067">ATP-binding</keyword>
<keyword evidence="7" id="KW-1185">Reference proteome</keyword>
<dbReference type="InterPro" id="IPR003018">
    <property type="entry name" value="GAF"/>
</dbReference>
<dbReference type="PRINTS" id="PR00344">
    <property type="entry name" value="BCTRLSENSOR"/>
</dbReference>
<evidence type="ECO:0000313" key="6">
    <source>
        <dbReference type="EMBL" id="MFC6439845.1"/>
    </source>
</evidence>
<dbReference type="InterPro" id="IPR036097">
    <property type="entry name" value="HisK_dim/P_sf"/>
</dbReference>
<keyword evidence="6" id="KW-0547">Nucleotide-binding</keyword>
<dbReference type="EMBL" id="JBHSUS010000001">
    <property type="protein sequence ID" value="MFC6439845.1"/>
    <property type="molecule type" value="Genomic_DNA"/>
</dbReference>
<evidence type="ECO:0000313" key="7">
    <source>
        <dbReference type="Proteomes" id="UP001596364"/>
    </source>
</evidence>
<keyword evidence="3" id="KW-0597">Phosphoprotein</keyword>
<dbReference type="Proteomes" id="UP001596364">
    <property type="component" value="Unassembled WGS sequence"/>
</dbReference>
<dbReference type="InterPro" id="IPR036890">
    <property type="entry name" value="HATPase_C_sf"/>
</dbReference>
<feature type="domain" description="Histidine kinase" evidence="5">
    <location>
        <begin position="223"/>
        <end position="457"/>
    </location>
</feature>
<dbReference type="SMART" id="SM00065">
    <property type="entry name" value="GAF"/>
    <property type="match status" value="1"/>
</dbReference>
<dbReference type="Pfam" id="PF02518">
    <property type="entry name" value="HATPase_c"/>
    <property type="match status" value="1"/>
</dbReference>
<dbReference type="SUPFAM" id="SSF55874">
    <property type="entry name" value="ATPase domain of HSP90 chaperone/DNA topoisomerase II/histidine kinase"/>
    <property type="match status" value="1"/>
</dbReference>
<dbReference type="InterPro" id="IPR005467">
    <property type="entry name" value="His_kinase_dom"/>
</dbReference>
<dbReference type="Gene3D" id="1.10.287.130">
    <property type="match status" value="1"/>
</dbReference>
<comment type="caution">
    <text evidence="6">The sequence shown here is derived from an EMBL/GenBank/DDBJ whole genome shotgun (WGS) entry which is preliminary data.</text>
</comment>
<organism evidence="6 7">
    <name type="scientific">Pseudobowmanella zhangzhouensis</name>
    <dbReference type="NCBI Taxonomy" id="1537679"/>
    <lineage>
        <taxon>Bacteria</taxon>
        <taxon>Pseudomonadati</taxon>
        <taxon>Pseudomonadota</taxon>
        <taxon>Gammaproteobacteria</taxon>
        <taxon>Alteromonadales</taxon>
        <taxon>Alteromonadaceae</taxon>
    </lineage>
</organism>
<evidence type="ECO:0000259" key="5">
    <source>
        <dbReference type="PROSITE" id="PS50109"/>
    </source>
</evidence>
<protein>
    <recommendedName>
        <fullName evidence="2">histidine kinase</fullName>
        <ecNumber evidence="2">2.7.13.3</ecNumber>
    </recommendedName>
</protein>
<dbReference type="PROSITE" id="PS50109">
    <property type="entry name" value="HIS_KIN"/>
    <property type="match status" value="1"/>
</dbReference>
<sequence>MTDNFQALLLKVSTDPSLDGGDLLHSTRLLIEAALKGLNIHRAGIWLWSEDRNGIECELVIDSWHQLEVESLLLQRQDFPNYFAALDKERVIAADDAHQHPSTNEFSATYLTPLGINSMLDVPLRYKSNVIGILCCEHIGPARVWRDTDISFASGLADLYGRAKNAANSLLYQRQLEANKAELEQTVKARTQQLEENLSRLKATQQQLIESEKMAALGNLVAGVAHEINNPLGVAITAVTAQQESLKKLLGYFNDDRLSRQKMQTFFQFSDEALGAVTRNLERAATLVRNFKKTAVDQFVYDKEMIDLADYIEMVTSNLRPLGKQYQVKIRVICEGAIPIRTFPGAIAQILSNLVLNACIHGFAGRADREDNQVNLCATIDAPHVVMRITDNGNGMSAKVLANATQPFFTTRRHLGGSGLGLSIVYNLVNQQLKGQFTIQSDVDQGTCVVIRLPMDVDRP</sequence>
<proteinExistence type="predicted"/>
<dbReference type="InterPro" id="IPR004358">
    <property type="entry name" value="Sig_transdc_His_kin-like_C"/>
</dbReference>
<accession>A0ABW1XIQ0</accession>
<dbReference type="EC" id="2.7.13.3" evidence="2"/>
<dbReference type="CDD" id="cd00082">
    <property type="entry name" value="HisKA"/>
    <property type="match status" value="1"/>
</dbReference>
<dbReference type="Gene3D" id="3.30.450.40">
    <property type="match status" value="1"/>
</dbReference>